<evidence type="ECO:0000313" key="1">
    <source>
        <dbReference type="EMBL" id="SVA72844.1"/>
    </source>
</evidence>
<organism evidence="1">
    <name type="scientific">marine metagenome</name>
    <dbReference type="NCBI Taxonomy" id="408172"/>
    <lineage>
        <taxon>unclassified sequences</taxon>
        <taxon>metagenomes</taxon>
        <taxon>ecological metagenomes</taxon>
    </lineage>
</organism>
<reference evidence="1" key="1">
    <citation type="submission" date="2018-05" db="EMBL/GenBank/DDBJ databases">
        <authorList>
            <person name="Lanie J.A."/>
            <person name="Ng W.-L."/>
            <person name="Kazmierczak K.M."/>
            <person name="Andrzejewski T.M."/>
            <person name="Davidsen T.M."/>
            <person name="Wayne K.J."/>
            <person name="Tettelin H."/>
            <person name="Glass J.I."/>
            <person name="Rusch D."/>
            <person name="Podicherti R."/>
            <person name="Tsui H.-C.T."/>
            <person name="Winkler M.E."/>
        </authorList>
    </citation>
    <scope>NUCLEOTIDE SEQUENCE</scope>
</reference>
<dbReference type="Gene3D" id="3.40.50.150">
    <property type="entry name" value="Vaccinia Virus protein VP39"/>
    <property type="match status" value="1"/>
</dbReference>
<dbReference type="SUPFAM" id="SSF53335">
    <property type="entry name" value="S-adenosyl-L-methionine-dependent methyltransferases"/>
    <property type="match status" value="1"/>
</dbReference>
<name>A0A381Y744_9ZZZZ</name>
<sequence>MQEIFDKYIDNSFDGQYQADFKFHQFELNYKKFFNKSVPLKVLDIGVGRGEMLSSMKNWGHNYHGIDISPSTVEFCKKLDLSCELTDDTELWLKKNQNQFEIITCLDVLEHIPKKRLIHFLEAIRNSLSKDGFAIFQVPNLQSPFGYLHHFNDITHISGFVEHSLNQVLLSAGFNKMSYYGFEELYEKTSKIILKKILRYFYRKIIRFLRTINANPNPQILDPVFYAVAYQKI</sequence>
<accession>A0A381Y744</accession>
<dbReference type="InterPro" id="IPR029063">
    <property type="entry name" value="SAM-dependent_MTases_sf"/>
</dbReference>
<dbReference type="PANTHER" id="PTHR43861:SF6">
    <property type="entry name" value="METHYLTRANSFERASE TYPE 11"/>
    <property type="match status" value="1"/>
</dbReference>
<proteinExistence type="predicted"/>
<dbReference type="CDD" id="cd02440">
    <property type="entry name" value="AdoMet_MTases"/>
    <property type="match status" value="1"/>
</dbReference>
<dbReference type="AlphaFoldDB" id="A0A381Y744"/>
<dbReference type="PANTHER" id="PTHR43861">
    <property type="entry name" value="TRANS-ACONITATE 2-METHYLTRANSFERASE-RELATED"/>
    <property type="match status" value="1"/>
</dbReference>
<dbReference type="Pfam" id="PF13489">
    <property type="entry name" value="Methyltransf_23"/>
    <property type="match status" value="1"/>
</dbReference>
<protein>
    <recommendedName>
        <fullName evidence="2">Methyltransferase domain-containing protein</fullName>
    </recommendedName>
</protein>
<evidence type="ECO:0008006" key="2">
    <source>
        <dbReference type="Google" id="ProtNLM"/>
    </source>
</evidence>
<dbReference type="EMBL" id="UINC01017542">
    <property type="protein sequence ID" value="SVA72844.1"/>
    <property type="molecule type" value="Genomic_DNA"/>
</dbReference>
<gene>
    <name evidence="1" type="ORF">METZ01_LOCUS125698</name>
</gene>